<dbReference type="InterPro" id="IPR001251">
    <property type="entry name" value="CRAL-TRIO_dom"/>
</dbReference>
<gene>
    <name evidence="4" type="ORF">XAT740_LOCUS30138</name>
</gene>
<dbReference type="CDD" id="cd00170">
    <property type="entry name" value="SEC14"/>
    <property type="match status" value="1"/>
</dbReference>
<dbReference type="GO" id="GO:0005737">
    <property type="term" value="C:cytoplasm"/>
    <property type="evidence" value="ECO:0007669"/>
    <property type="project" value="TreeGrafter"/>
</dbReference>
<dbReference type="SMART" id="SM00516">
    <property type="entry name" value="SEC14"/>
    <property type="match status" value="1"/>
</dbReference>
<protein>
    <submittedName>
        <fullName evidence="4">Uncharacterized protein</fullName>
    </submittedName>
</protein>
<proteinExistence type="predicted"/>
<keyword evidence="5" id="KW-1185">Reference proteome</keyword>
<dbReference type="PANTHER" id="PTHR45808:SF2">
    <property type="entry name" value="RHO GTPASE-ACTIVATING PROTEIN 68F"/>
    <property type="match status" value="1"/>
</dbReference>
<dbReference type="SUPFAM" id="SSF48350">
    <property type="entry name" value="GTPase activation domain, GAP"/>
    <property type="match status" value="1"/>
</dbReference>
<dbReference type="InterPro" id="IPR008936">
    <property type="entry name" value="Rho_GTPase_activation_prot"/>
</dbReference>
<evidence type="ECO:0000256" key="1">
    <source>
        <dbReference type="SAM" id="Coils"/>
    </source>
</evidence>
<dbReference type="Gene3D" id="3.40.525.10">
    <property type="entry name" value="CRAL-TRIO lipid binding domain"/>
    <property type="match status" value="1"/>
</dbReference>
<dbReference type="InterPro" id="IPR000198">
    <property type="entry name" value="RhoGAP_dom"/>
</dbReference>
<dbReference type="AlphaFoldDB" id="A0A815F7E7"/>
<dbReference type="Gene3D" id="1.10.555.10">
    <property type="entry name" value="Rho GTPase activation protein"/>
    <property type="match status" value="1"/>
</dbReference>
<dbReference type="GO" id="GO:0005096">
    <property type="term" value="F:GTPase activator activity"/>
    <property type="evidence" value="ECO:0007669"/>
    <property type="project" value="TreeGrafter"/>
</dbReference>
<evidence type="ECO:0000313" key="5">
    <source>
        <dbReference type="Proteomes" id="UP000663828"/>
    </source>
</evidence>
<evidence type="ECO:0000313" key="4">
    <source>
        <dbReference type="EMBL" id="CAF1325309.1"/>
    </source>
</evidence>
<dbReference type="Pfam" id="PF00620">
    <property type="entry name" value="RhoGAP"/>
    <property type="match status" value="1"/>
</dbReference>
<dbReference type="PANTHER" id="PTHR45808">
    <property type="entry name" value="RHO GTPASE-ACTIVATING PROTEIN 68F"/>
    <property type="match status" value="1"/>
</dbReference>
<evidence type="ECO:0000259" key="2">
    <source>
        <dbReference type="PROSITE" id="PS50191"/>
    </source>
</evidence>
<dbReference type="PROSITE" id="PS50191">
    <property type="entry name" value="CRAL_TRIO"/>
    <property type="match status" value="1"/>
</dbReference>
<sequence>MILCYSPLLFHIESSVEYTSYTLLGLSHHPHKINPIKYHFAKRIINNQLLINQLYIRDRELDVALNQSRFISLRRLTIPIYPNPQTLKKTFSLILNNAPFDACTTPEEHEMHEFIPYTGDEDDVNTVQLSGMYMPDHTIINPKPLCTTTSFPHRHNLSMHRTLTHLKNKIKPHRAVKIDDYEKNHGFLVVEDIDSDLVLLPDDSFDQQATQHAQPCVQINDLKFDSNQIQCDAAFTSLYNLSSFAMSQSILGAARILDENTDGLDWQATRASDECTAPEADLLNLSHVQLSEAIVTSPSSTNSSHHQYSDIDRSLLNDTEYVGAQRLDLERLTLLEVRLVQTRRNLETDLETDLEFNDLFNQAFETNLNLKKELQELKQDYDHIYSTWSCKQCSCDNEPYHITQLDIIMSSATNDTANQNSGKLPVQESIDSPQIDNRTFWNDPAGNRISFEDAPQLEYDEHDINLIADREVDDYGIEYDPSSITVDESSRSHGALKGHITSDGIIDDDFEKELGYQTEIVHDTEDPDYSLIKKIAEYGIVELCGEDKFGRKTIICSACRLPHENVIRNSEFQTVDKFYDCLLKYILKTFDQYADMDYVIIYFHYGLHSHNRPSYTWLLRAYMNIDRKYKKNLKALYVVHPTTWIKFLWPFLRSIISVKFSSKLIYIKRIGQLTEYVHLENIKIPNEVKSVDPLIPIPIPPQETKPTTKFNVSLQFILDHEPGESIPLVVRQTVDFVKNYGLNEPGIFRRAAPVTLIKQIQERYNEGQPVAFQQYGDVHLAACVLKTFLRNLTEPLLTYKLYPELLGLSALKRQHQIAVIQDLVIQKLPKQNYNVLKYLIEFLNLVSIYSDTNLMTTTNLSIVFGPNLAWSDDIQMNTLANISSINVVTETLIAHYTELFLK</sequence>
<reference evidence="4" key="1">
    <citation type="submission" date="2021-02" db="EMBL/GenBank/DDBJ databases">
        <authorList>
            <person name="Nowell W R."/>
        </authorList>
    </citation>
    <scope>NUCLEOTIDE SEQUENCE</scope>
</reference>
<organism evidence="4 5">
    <name type="scientific">Adineta ricciae</name>
    <name type="common">Rotifer</name>
    <dbReference type="NCBI Taxonomy" id="249248"/>
    <lineage>
        <taxon>Eukaryota</taxon>
        <taxon>Metazoa</taxon>
        <taxon>Spiralia</taxon>
        <taxon>Gnathifera</taxon>
        <taxon>Rotifera</taxon>
        <taxon>Eurotatoria</taxon>
        <taxon>Bdelloidea</taxon>
        <taxon>Adinetida</taxon>
        <taxon>Adinetidae</taxon>
        <taxon>Adineta</taxon>
    </lineage>
</organism>
<dbReference type="GO" id="GO:2001136">
    <property type="term" value="P:negative regulation of endocytic recycling"/>
    <property type="evidence" value="ECO:0007669"/>
    <property type="project" value="TreeGrafter"/>
</dbReference>
<feature type="coiled-coil region" evidence="1">
    <location>
        <begin position="360"/>
        <end position="387"/>
    </location>
</feature>
<dbReference type="Pfam" id="PF13716">
    <property type="entry name" value="CRAL_TRIO_2"/>
    <property type="match status" value="1"/>
</dbReference>
<feature type="domain" description="CRAL-TRIO" evidence="2">
    <location>
        <begin position="528"/>
        <end position="696"/>
    </location>
</feature>
<evidence type="ECO:0000259" key="3">
    <source>
        <dbReference type="PROSITE" id="PS50238"/>
    </source>
</evidence>
<dbReference type="Proteomes" id="UP000663828">
    <property type="component" value="Unassembled WGS sequence"/>
</dbReference>
<accession>A0A815F7E7</accession>
<name>A0A815F7E7_ADIRI</name>
<comment type="caution">
    <text evidence="4">The sequence shown here is derived from an EMBL/GenBank/DDBJ whole genome shotgun (WGS) entry which is preliminary data.</text>
</comment>
<dbReference type="SMART" id="SM00324">
    <property type="entry name" value="RhoGAP"/>
    <property type="match status" value="1"/>
</dbReference>
<keyword evidence="1" id="KW-0175">Coiled coil</keyword>
<dbReference type="GO" id="GO:0007264">
    <property type="term" value="P:small GTPase-mediated signal transduction"/>
    <property type="evidence" value="ECO:0007669"/>
    <property type="project" value="TreeGrafter"/>
</dbReference>
<dbReference type="EMBL" id="CAJNOR010002665">
    <property type="protein sequence ID" value="CAF1325309.1"/>
    <property type="molecule type" value="Genomic_DNA"/>
</dbReference>
<dbReference type="InterPro" id="IPR036865">
    <property type="entry name" value="CRAL-TRIO_dom_sf"/>
</dbReference>
<dbReference type="PROSITE" id="PS50238">
    <property type="entry name" value="RHOGAP"/>
    <property type="match status" value="1"/>
</dbReference>
<dbReference type="SUPFAM" id="SSF52087">
    <property type="entry name" value="CRAL/TRIO domain"/>
    <property type="match status" value="1"/>
</dbReference>
<feature type="domain" description="Rho-GAP" evidence="3">
    <location>
        <begin position="712"/>
        <end position="900"/>
    </location>
</feature>